<comment type="caution">
    <text evidence="2">The sequence shown here is derived from an EMBL/GenBank/DDBJ whole genome shotgun (WGS) entry which is preliminary data.</text>
</comment>
<dbReference type="AlphaFoldDB" id="A0A558C108"/>
<evidence type="ECO:0000256" key="1">
    <source>
        <dbReference type="ARBA" id="ARBA00023002"/>
    </source>
</evidence>
<dbReference type="GO" id="GO:0016491">
    <property type="term" value="F:oxidoreductase activity"/>
    <property type="evidence" value="ECO:0007669"/>
    <property type="project" value="UniProtKB-KW"/>
</dbReference>
<evidence type="ECO:0000313" key="3">
    <source>
        <dbReference type="Proteomes" id="UP000320011"/>
    </source>
</evidence>
<protein>
    <submittedName>
        <fullName evidence="2">SDR family NAD(P)-dependent oxidoreductase</fullName>
    </submittedName>
</protein>
<dbReference type="Proteomes" id="UP000320011">
    <property type="component" value="Unassembled WGS sequence"/>
</dbReference>
<dbReference type="SUPFAM" id="SSF51735">
    <property type="entry name" value="NAD(P)-binding Rossmann-fold domains"/>
    <property type="match status" value="1"/>
</dbReference>
<keyword evidence="1" id="KW-0560">Oxidoreductase</keyword>
<reference evidence="2 3" key="2">
    <citation type="submission" date="2019-08" db="EMBL/GenBank/DDBJ databases">
        <title>Amycolatopsis acidicola sp. nov., isolated from peat swamp forest soil.</title>
        <authorList>
            <person name="Srisuk N."/>
        </authorList>
    </citation>
    <scope>NUCLEOTIDE SEQUENCE [LARGE SCALE GENOMIC DNA]</scope>
    <source>
        <strain evidence="2 3">TBRC 6029</strain>
    </source>
</reference>
<keyword evidence="3" id="KW-1185">Reference proteome</keyword>
<accession>A0A558C108</accession>
<dbReference type="PANTHER" id="PTHR43157">
    <property type="entry name" value="PHOSPHATIDYLINOSITOL-GLYCAN BIOSYNTHESIS CLASS F PROTEIN-RELATED"/>
    <property type="match status" value="1"/>
</dbReference>
<dbReference type="InterPro" id="IPR036291">
    <property type="entry name" value="NAD(P)-bd_dom_sf"/>
</dbReference>
<dbReference type="EMBL" id="VJWX01000245">
    <property type="protein sequence ID" value="TVT42402.1"/>
    <property type="molecule type" value="Genomic_DNA"/>
</dbReference>
<gene>
    <name evidence="2" type="ORF">FNH05_22365</name>
</gene>
<reference evidence="2 3" key="1">
    <citation type="submission" date="2019-07" db="EMBL/GenBank/DDBJ databases">
        <authorList>
            <person name="Duangmal K."/>
            <person name="Teo W.F.A."/>
        </authorList>
    </citation>
    <scope>NUCLEOTIDE SEQUENCE [LARGE SCALE GENOMIC DNA]</scope>
    <source>
        <strain evidence="2 3">TBRC 6029</strain>
    </source>
</reference>
<evidence type="ECO:0000313" key="2">
    <source>
        <dbReference type="EMBL" id="TVT42402.1"/>
    </source>
</evidence>
<dbReference type="OrthoDB" id="3237043at2"/>
<dbReference type="PANTHER" id="PTHR43157:SF31">
    <property type="entry name" value="PHOSPHATIDYLINOSITOL-GLYCAN BIOSYNTHESIS CLASS F PROTEIN"/>
    <property type="match status" value="1"/>
</dbReference>
<dbReference type="PRINTS" id="PR00081">
    <property type="entry name" value="GDHRDH"/>
</dbReference>
<dbReference type="InterPro" id="IPR002347">
    <property type="entry name" value="SDR_fam"/>
</dbReference>
<dbReference type="RefSeq" id="WP_144590672.1">
    <property type="nucleotide sequence ID" value="NZ_VJWX01000245.1"/>
</dbReference>
<organism evidence="2 3">
    <name type="scientific">Amycolatopsis rhizosphaerae</name>
    <dbReference type="NCBI Taxonomy" id="2053003"/>
    <lineage>
        <taxon>Bacteria</taxon>
        <taxon>Bacillati</taxon>
        <taxon>Actinomycetota</taxon>
        <taxon>Actinomycetes</taxon>
        <taxon>Pseudonocardiales</taxon>
        <taxon>Pseudonocardiaceae</taxon>
        <taxon>Amycolatopsis</taxon>
    </lineage>
</organism>
<dbReference type="Pfam" id="PF00106">
    <property type="entry name" value="adh_short"/>
    <property type="match status" value="1"/>
</dbReference>
<sequence length="273" mass="29741">MTIFITGATDGLGRALAERLAAQGAPLILHGRDPGKLDATADALRHATGQRPRTAVADLADLNQVRRLAAQVRDLTDRLDVFVSNAGIGSGLPESRTRQTSADGHELRFAVNYLAGFLLTLELLPLLRRSTPARIVNVASLGQHPVDFTDLMIEHDYSGTRAYGQSKLAQIMSGFELAGRLPAGEVTVNSLHPATFMPTKIVLSEIGYTMDSLDEGVATTHRLVTDEALTGTTGRFFDRTRETRANTQAYDPTARRELWRRSLDLVGHEDPTL</sequence>
<name>A0A558C108_9PSEU</name>
<proteinExistence type="predicted"/>
<dbReference type="Gene3D" id="3.40.50.720">
    <property type="entry name" value="NAD(P)-binding Rossmann-like Domain"/>
    <property type="match status" value="1"/>
</dbReference>